<evidence type="ECO:0000313" key="5">
    <source>
        <dbReference type="Proteomes" id="UP000239560"/>
    </source>
</evidence>
<dbReference type="PRINTS" id="PR00081">
    <property type="entry name" value="GDHRDH"/>
</dbReference>
<dbReference type="PANTHER" id="PTHR42760">
    <property type="entry name" value="SHORT-CHAIN DEHYDROGENASES/REDUCTASES FAMILY MEMBER"/>
    <property type="match status" value="1"/>
</dbReference>
<dbReference type="Proteomes" id="UP000239560">
    <property type="component" value="Unassembled WGS sequence"/>
</dbReference>
<accession>A0A2T0A133</accession>
<dbReference type="Gene3D" id="3.40.50.720">
    <property type="entry name" value="NAD(P)-binding Rossmann-like Domain"/>
    <property type="match status" value="1"/>
</dbReference>
<comment type="caution">
    <text evidence="4">The sequence shown here is derived from an EMBL/GenBank/DDBJ whole genome shotgun (WGS) entry which is preliminary data.</text>
</comment>
<feature type="region of interest" description="Disordered" evidence="3">
    <location>
        <begin position="157"/>
        <end position="184"/>
    </location>
</feature>
<sequence>MKSLGLQGKLCVVTHPQDPIALTLAASFLEAGSSDLALLSPPNPPSRSSTAQQSPGAQLRSLARSKGWKDAKIVDIPLPSTSDTFEGLDATKQKLDEAFPGRQIDVLCCGPPADEADAVRSTPLLRAFSDSMSAPSEAKDAYSRPSRNSSIILISTPYGPRVDLPQPQLPSEGAGGRDGEKPGAAEMSRLSGVLAAEYAKKGVRVNCIAPGFVKTPITAALLEADPSLARSWQDATPLGRVGGVEELKGAAVLFASDASRFTTGTTLTVDGGFSLV</sequence>
<dbReference type="EMBL" id="LCTV02000011">
    <property type="protein sequence ID" value="PRQ71722.1"/>
    <property type="molecule type" value="Genomic_DNA"/>
</dbReference>
<proteinExistence type="inferred from homology"/>
<dbReference type="Pfam" id="PF13561">
    <property type="entry name" value="adh_short_C2"/>
    <property type="match status" value="1"/>
</dbReference>
<dbReference type="OrthoDB" id="294295at2759"/>
<evidence type="ECO:0000256" key="2">
    <source>
        <dbReference type="ARBA" id="ARBA00023002"/>
    </source>
</evidence>
<evidence type="ECO:0000256" key="1">
    <source>
        <dbReference type="ARBA" id="ARBA00006484"/>
    </source>
</evidence>
<evidence type="ECO:0000313" key="4">
    <source>
        <dbReference type="EMBL" id="PRQ71722.1"/>
    </source>
</evidence>
<dbReference type="InterPro" id="IPR002347">
    <property type="entry name" value="SDR_fam"/>
</dbReference>
<gene>
    <name evidence="4" type="ORF">AAT19DRAFT_9837</name>
</gene>
<dbReference type="AlphaFoldDB" id="A0A2T0A133"/>
<organism evidence="4 5">
    <name type="scientific">Rhodotorula toruloides</name>
    <name type="common">Yeast</name>
    <name type="synonym">Rhodosporidium toruloides</name>
    <dbReference type="NCBI Taxonomy" id="5286"/>
    <lineage>
        <taxon>Eukaryota</taxon>
        <taxon>Fungi</taxon>
        <taxon>Dikarya</taxon>
        <taxon>Basidiomycota</taxon>
        <taxon>Pucciniomycotina</taxon>
        <taxon>Microbotryomycetes</taxon>
        <taxon>Sporidiobolales</taxon>
        <taxon>Sporidiobolaceae</taxon>
        <taxon>Rhodotorula</taxon>
    </lineage>
</organism>
<keyword evidence="2" id="KW-0560">Oxidoreductase</keyword>
<dbReference type="GO" id="GO:0016616">
    <property type="term" value="F:oxidoreductase activity, acting on the CH-OH group of donors, NAD or NADP as acceptor"/>
    <property type="evidence" value="ECO:0007669"/>
    <property type="project" value="TreeGrafter"/>
</dbReference>
<evidence type="ECO:0000256" key="3">
    <source>
        <dbReference type="SAM" id="MobiDB-lite"/>
    </source>
</evidence>
<dbReference type="PANTHER" id="PTHR42760:SF115">
    <property type="entry name" value="3-OXOACYL-[ACYL-CARRIER-PROTEIN] REDUCTASE FABG"/>
    <property type="match status" value="1"/>
</dbReference>
<dbReference type="InterPro" id="IPR036291">
    <property type="entry name" value="NAD(P)-bd_dom_sf"/>
</dbReference>
<protein>
    <submittedName>
        <fullName evidence="4">Uncharacterized protein</fullName>
    </submittedName>
</protein>
<dbReference type="SUPFAM" id="SSF51735">
    <property type="entry name" value="NAD(P)-binding Rossmann-fold domains"/>
    <property type="match status" value="1"/>
</dbReference>
<comment type="similarity">
    <text evidence="1">Belongs to the short-chain dehydrogenases/reductases (SDR) family.</text>
</comment>
<name>A0A2T0A133_RHOTO</name>
<reference evidence="4 5" key="1">
    <citation type="journal article" date="2018" name="Elife">
        <title>Functional genomics of lipid metabolism in the oleaginous yeast Rhodosporidium toruloides.</title>
        <authorList>
            <person name="Coradetti S.T."/>
            <person name="Pinel D."/>
            <person name="Geiselman G."/>
            <person name="Ito M."/>
            <person name="Mondo S."/>
            <person name="Reilly M.C."/>
            <person name="Cheng Y.F."/>
            <person name="Bauer S."/>
            <person name="Grigoriev I."/>
            <person name="Gladden J.M."/>
            <person name="Simmons B.A."/>
            <person name="Brem R."/>
            <person name="Arkin A.P."/>
            <person name="Skerker J.M."/>
        </authorList>
    </citation>
    <scope>NUCLEOTIDE SEQUENCE [LARGE SCALE GENOMIC DNA]</scope>
    <source>
        <strain evidence="4 5">NBRC 0880</strain>
    </source>
</reference>